<proteinExistence type="predicted"/>
<comment type="caution">
    <text evidence="2">The sequence shown here is derived from an EMBL/GenBank/DDBJ whole genome shotgun (WGS) entry which is preliminary data.</text>
</comment>
<dbReference type="RefSeq" id="WP_070319371.1">
    <property type="nucleotide sequence ID" value="NZ_CP194061.1"/>
</dbReference>
<keyword evidence="3" id="KW-1185">Reference proteome</keyword>
<dbReference type="Gene3D" id="1.10.10.60">
    <property type="entry name" value="Homeodomain-like"/>
    <property type="match status" value="1"/>
</dbReference>
<dbReference type="EMBL" id="JAUSVM010000001">
    <property type="protein sequence ID" value="MDQ0423819.1"/>
    <property type="molecule type" value="Genomic_DNA"/>
</dbReference>
<reference evidence="2 3" key="1">
    <citation type="submission" date="2023-07" db="EMBL/GenBank/DDBJ databases">
        <title>Sequencing the genomes of 1000 actinobacteria strains.</title>
        <authorList>
            <person name="Klenk H.-P."/>
        </authorList>
    </citation>
    <scope>NUCLEOTIDE SEQUENCE [LARGE SCALE GENOMIC DNA]</scope>
    <source>
        <strain evidence="2 3">DSM 14785</strain>
    </source>
</reference>
<dbReference type="PROSITE" id="PS01124">
    <property type="entry name" value="HTH_ARAC_FAMILY_2"/>
    <property type="match status" value="1"/>
</dbReference>
<evidence type="ECO:0000313" key="3">
    <source>
        <dbReference type="Proteomes" id="UP001240250"/>
    </source>
</evidence>
<dbReference type="InterPro" id="IPR018060">
    <property type="entry name" value="HTH_AraC"/>
</dbReference>
<dbReference type="Proteomes" id="UP001240250">
    <property type="component" value="Unassembled WGS sequence"/>
</dbReference>
<evidence type="ECO:0000259" key="1">
    <source>
        <dbReference type="PROSITE" id="PS01124"/>
    </source>
</evidence>
<evidence type="ECO:0000313" key="2">
    <source>
        <dbReference type="EMBL" id="MDQ0423819.1"/>
    </source>
</evidence>
<feature type="domain" description="HTH araC/xylS-type" evidence="1">
    <location>
        <begin position="163"/>
        <end position="262"/>
    </location>
</feature>
<gene>
    <name evidence="2" type="ORF">JO380_000200</name>
</gene>
<accession>A0ABU0GFW0</accession>
<organism evidence="2 3">
    <name type="scientific">Cellulomonas iranensis</name>
    <dbReference type="NCBI Taxonomy" id="76862"/>
    <lineage>
        <taxon>Bacteria</taxon>
        <taxon>Bacillati</taxon>
        <taxon>Actinomycetota</taxon>
        <taxon>Actinomycetes</taxon>
        <taxon>Micrococcales</taxon>
        <taxon>Cellulomonadaceae</taxon>
        <taxon>Cellulomonas</taxon>
    </lineage>
</organism>
<name>A0ABU0GFW0_9CELL</name>
<protein>
    <submittedName>
        <fullName evidence="2">AraC-like DNA-binding protein</fullName>
    </submittedName>
</protein>
<sequence length="275" mass="29071">MPVAVDHYRRYPVPAVLRGVAEHAWVARHAAGADHVEVLLPDGRGLLQVVRGAAGELVDPLTGARTPDGDGVRGPRTHAVVARQRGPVVRLGVQLHPLGPARLRAGRPLADAWTALDDVLPAGTATRVGALLDEGADDAAVAALLDALAARPRHDGAELDRLEDAIAYVEAHRGLVRASDIAREVAASVGDLHRWCTTLLGVTPAQYLAAVRFSTFVRESVGTGPVDAAATVATVEWFVDAGYPPREVERFTGLPPVELRRLAEHLAQRLGPAGV</sequence>